<dbReference type="Proteomes" id="UP000189229">
    <property type="component" value="Unassembled WGS sequence"/>
</dbReference>
<dbReference type="EMBL" id="MVBM01000008">
    <property type="protein sequence ID" value="OOK67460.1"/>
    <property type="molecule type" value="Genomic_DNA"/>
</dbReference>
<dbReference type="AlphaFoldDB" id="A0A1V3WKH4"/>
<gene>
    <name evidence="2" type="ORF">BZL30_7651</name>
</gene>
<accession>A0A1V3WKH4</accession>
<feature type="compositionally biased region" description="Low complexity" evidence="1">
    <location>
        <begin position="15"/>
        <end position="24"/>
    </location>
</feature>
<protein>
    <submittedName>
        <fullName evidence="2">Uncharacterized protein</fullName>
    </submittedName>
</protein>
<evidence type="ECO:0000313" key="2">
    <source>
        <dbReference type="EMBL" id="OOK67460.1"/>
    </source>
</evidence>
<feature type="region of interest" description="Disordered" evidence="1">
    <location>
        <begin position="1"/>
        <end position="24"/>
    </location>
</feature>
<sequence>MCRAGGCPGARRRPGPGAEHGPAPAARLQAVRLSDTVTVLVDGPLPALDTLRQAATPLLELLAATQAATRKDSR</sequence>
<evidence type="ECO:0000256" key="1">
    <source>
        <dbReference type="SAM" id="MobiDB-lite"/>
    </source>
</evidence>
<organism evidence="2 3">
    <name type="scientific">Mycobacterium kansasii</name>
    <dbReference type="NCBI Taxonomy" id="1768"/>
    <lineage>
        <taxon>Bacteria</taxon>
        <taxon>Bacillati</taxon>
        <taxon>Actinomycetota</taxon>
        <taxon>Actinomycetes</taxon>
        <taxon>Mycobacteriales</taxon>
        <taxon>Mycobacteriaceae</taxon>
        <taxon>Mycobacterium</taxon>
    </lineage>
</organism>
<evidence type="ECO:0000313" key="3">
    <source>
        <dbReference type="Proteomes" id="UP000189229"/>
    </source>
</evidence>
<reference evidence="2 3" key="1">
    <citation type="submission" date="2017-02" db="EMBL/GenBank/DDBJ databases">
        <title>Complete genome sequences of Mycobacterium kansasii strains isolated from rhesus macaques.</title>
        <authorList>
            <person name="Panda A."/>
            <person name="Nagaraj S."/>
            <person name="Zhao X."/>
            <person name="Tettelin H."/>
            <person name="Detolla L.J."/>
        </authorList>
    </citation>
    <scope>NUCLEOTIDE SEQUENCE [LARGE SCALE GENOMIC DNA]</scope>
    <source>
        <strain evidence="2 3">11-3813</strain>
    </source>
</reference>
<comment type="caution">
    <text evidence="2">The sequence shown here is derived from an EMBL/GenBank/DDBJ whole genome shotgun (WGS) entry which is preliminary data.</text>
</comment>
<name>A0A1V3WKH4_MYCKA</name>
<proteinExistence type="predicted"/>